<reference evidence="2 3" key="1">
    <citation type="submission" date="2020-01" db="EMBL/GenBank/DDBJ databases">
        <authorList>
            <person name="Chen J."/>
            <person name="Zhu S."/>
            <person name="Yang J."/>
        </authorList>
    </citation>
    <scope>NUCLEOTIDE SEQUENCE [LARGE SCALE GENOMIC DNA]</scope>
    <source>
        <strain evidence="2 3">345S023</strain>
    </source>
</reference>
<sequence length="74" mass="8422">MLDINKSWQRFKLGLGLFVVGAFCLLLLSRLHPVIYFISLGTLLLGFAIAMLGYLGIFLQRFASFKNKKTPPRF</sequence>
<protein>
    <submittedName>
        <fullName evidence="2">Uncharacterized protein</fullName>
    </submittedName>
</protein>
<name>A0A7X5LL89_9ALTE</name>
<keyword evidence="3" id="KW-1185">Reference proteome</keyword>
<proteinExistence type="predicted"/>
<dbReference type="AlphaFoldDB" id="A0A7X5LL89"/>
<keyword evidence="1" id="KW-0812">Transmembrane</keyword>
<evidence type="ECO:0000313" key="2">
    <source>
        <dbReference type="EMBL" id="NDV90790.1"/>
    </source>
</evidence>
<keyword evidence="1" id="KW-1133">Transmembrane helix</keyword>
<feature type="transmembrane region" description="Helical" evidence="1">
    <location>
        <begin position="34"/>
        <end position="59"/>
    </location>
</feature>
<feature type="transmembrane region" description="Helical" evidence="1">
    <location>
        <begin position="12"/>
        <end position="28"/>
    </location>
</feature>
<keyword evidence="1" id="KW-0472">Membrane</keyword>
<organism evidence="2 3">
    <name type="scientific">Alteromonas profundi</name>
    <dbReference type="NCBI Taxonomy" id="2696062"/>
    <lineage>
        <taxon>Bacteria</taxon>
        <taxon>Pseudomonadati</taxon>
        <taxon>Pseudomonadota</taxon>
        <taxon>Gammaproteobacteria</taxon>
        <taxon>Alteromonadales</taxon>
        <taxon>Alteromonadaceae</taxon>
        <taxon>Alteromonas/Salinimonas group</taxon>
        <taxon>Alteromonas</taxon>
    </lineage>
</organism>
<evidence type="ECO:0000256" key="1">
    <source>
        <dbReference type="SAM" id="Phobius"/>
    </source>
</evidence>
<dbReference type="EMBL" id="JAAAWN010000006">
    <property type="protein sequence ID" value="NDV90790.1"/>
    <property type="molecule type" value="Genomic_DNA"/>
</dbReference>
<dbReference type="RefSeq" id="WP_163084381.1">
    <property type="nucleotide sequence ID" value="NZ_JAAAWN010000006.1"/>
</dbReference>
<comment type="caution">
    <text evidence="2">The sequence shown here is derived from an EMBL/GenBank/DDBJ whole genome shotgun (WGS) entry which is preliminary data.</text>
</comment>
<accession>A0A7X5LL89</accession>
<gene>
    <name evidence="2" type="ORF">GTH32_06200</name>
</gene>
<evidence type="ECO:0000313" key="3">
    <source>
        <dbReference type="Proteomes" id="UP000470213"/>
    </source>
</evidence>
<dbReference type="Proteomes" id="UP000470213">
    <property type="component" value="Unassembled WGS sequence"/>
</dbReference>